<organism evidence="1">
    <name type="scientific">Anguilla anguilla</name>
    <name type="common">European freshwater eel</name>
    <name type="synonym">Muraena anguilla</name>
    <dbReference type="NCBI Taxonomy" id="7936"/>
    <lineage>
        <taxon>Eukaryota</taxon>
        <taxon>Metazoa</taxon>
        <taxon>Chordata</taxon>
        <taxon>Craniata</taxon>
        <taxon>Vertebrata</taxon>
        <taxon>Euteleostomi</taxon>
        <taxon>Actinopterygii</taxon>
        <taxon>Neopterygii</taxon>
        <taxon>Teleostei</taxon>
        <taxon>Anguilliformes</taxon>
        <taxon>Anguillidae</taxon>
        <taxon>Anguilla</taxon>
    </lineage>
</organism>
<protein>
    <submittedName>
        <fullName evidence="1">Uncharacterized protein</fullName>
    </submittedName>
</protein>
<sequence>MQTLLAECKTYWPSVKRRS</sequence>
<name>A0A0E9QAE7_ANGAN</name>
<reference evidence="1" key="1">
    <citation type="submission" date="2014-11" db="EMBL/GenBank/DDBJ databases">
        <authorList>
            <person name="Amaro Gonzalez C."/>
        </authorList>
    </citation>
    <scope>NUCLEOTIDE SEQUENCE</scope>
</reference>
<accession>A0A0E9QAE7</accession>
<reference evidence="1" key="2">
    <citation type="journal article" date="2015" name="Fish Shellfish Immunol.">
        <title>Early steps in the European eel (Anguilla anguilla)-Vibrio vulnificus interaction in the gills: Role of the RtxA13 toxin.</title>
        <authorList>
            <person name="Callol A."/>
            <person name="Pajuelo D."/>
            <person name="Ebbesson L."/>
            <person name="Teles M."/>
            <person name="MacKenzie S."/>
            <person name="Amaro C."/>
        </authorList>
    </citation>
    <scope>NUCLEOTIDE SEQUENCE</scope>
</reference>
<proteinExistence type="predicted"/>
<evidence type="ECO:0000313" key="1">
    <source>
        <dbReference type="EMBL" id="JAH13507.1"/>
    </source>
</evidence>
<dbReference type="AlphaFoldDB" id="A0A0E9QAE7"/>
<dbReference type="EMBL" id="GBXM01095070">
    <property type="protein sequence ID" value="JAH13507.1"/>
    <property type="molecule type" value="Transcribed_RNA"/>
</dbReference>